<evidence type="ECO:0000313" key="9">
    <source>
        <dbReference type="EMBL" id="MXO86767.1"/>
    </source>
</evidence>
<evidence type="ECO:0000256" key="1">
    <source>
        <dbReference type="ARBA" id="ARBA00004241"/>
    </source>
</evidence>
<keyword evidence="5" id="KW-0732">Signal</keyword>
<keyword evidence="3" id="KW-1134">Transmembrane beta strand</keyword>
<feature type="non-terminal residue" evidence="9">
    <location>
        <position position="1"/>
    </location>
</feature>
<evidence type="ECO:0000256" key="4">
    <source>
        <dbReference type="ARBA" id="ARBA00022692"/>
    </source>
</evidence>
<dbReference type="InterPro" id="IPR005594">
    <property type="entry name" value="YadA_C"/>
</dbReference>
<organism evidence="9 10">
    <name type="scientific">Parapontixanthobacter aurantiacus</name>
    <dbReference type="NCBI Taxonomy" id="1463599"/>
    <lineage>
        <taxon>Bacteria</taxon>
        <taxon>Pseudomonadati</taxon>
        <taxon>Pseudomonadota</taxon>
        <taxon>Alphaproteobacteria</taxon>
        <taxon>Sphingomonadales</taxon>
        <taxon>Erythrobacteraceae</taxon>
        <taxon>Parapontixanthobacter</taxon>
    </lineage>
</organism>
<accession>A0A844ZIL8</accession>
<name>A0A844ZIL8_9SPHN</name>
<keyword evidence="6" id="KW-0472">Membrane</keyword>
<dbReference type="Pfam" id="PF03895">
    <property type="entry name" value="YadA_anchor"/>
    <property type="match status" value="1"/>
</dbReference>
<dbReference type="InterPro" id="IPR045584">
    <property type="entry name" value="Pilin-like"/>
</dbReference>
<dbReference type="GO" id="GO:0009279">
    <property type="term" value="C:cell outer membrane"/>
    <property type="evidence" value="ECO:0007669"/>
    <property type="project" value="UniProtKB-SubCell"/>
</dbReference>
<sequence length="170" mass="16598">TNATATAANQVTLGGTGSSVRIGDIAASTAAQEGPVEAVTVDGNGTLGTTAIATAASVQNVRVAMDAIAEISDAQFNALSDRVTGLDFRLDELDESTSGGIAAAMAFGGTMIVPDSSISVSLNASTYGGEQGFAGTVSARVAPRIYVSGGIAGSTASDTTGGRVGVAFGF</sequence>
<dbReference type="Gene3D" id="3.30.1300.30">
    <property type="entry name" value="GSPII I/J protein-like"/>
    <property type="match status" value="1"/>
</dbReference>
<evidence type="ECO:0000256" key="5">
    <source>
        <dbReference type="ARBA" id="ARBA00022729"/>
    </source>
</evidence>
<dbReference type="SUPFAM" id="SSF54523">
    <property type="entry name" value="Pili subunits"/>
    <property type="match status" value="1"/>
</dbReference>
<dbReference type="RefSeq" id="WP_202389984.1">
    <property type="nucleotide sequence ID" value="NZ_WTYW01000004.1"/>
</dbReference>
<comment type="caution">
    <text evidence="9">The sequence shown here is derived from an EMBL/GenBank/DDBJ whole genome shotgun (WGS) entry which is preliminary data.</text>
</comment>
<evidence type="ECO:0000259" key="8">
    <source>
        <dbReference type="Pfam" id="PF03895"/>
    </source>
</evidence>
<keyword evidence="10" id="KW-1185">Reference proteome</keyword>
<evidence type="ECO:0000256" key="2">
    <source>
        <dbReference type="ARBA" id="ARBA00004442"/>
    </source>
</evidence>
<protein>
    <recommendedName>
        <fullName evidence="8">Trimeric autotransporter adhesin YadA-like C-terminal membrane anchor domain-containing protein</fullName>
    </recommendedName>
</protein>
<comment type="subcellular location">
    <subcellularLocation>
        <location evidence="2">Cell outer membrane</location>
    </subcellularLocation>
    <subcellularLocation>
        <location evidence="1">Cell surface</location>
    </subcellularLocation>
</comment>
<keyword evidence="4" id="KW-0812">Transmembrane</keyword>
<evidence type="ECO:0000256" key="6">
    <source>
        <dbReference type="ARBA" id="ARBA00023136"/>
    </source>
</evidence>
<evidence type="ECO:0000256" key="7">
    <source>
        <dbReference type="ARBA" id="ARBA00023237"/>
    </source>
</evidence>
<keyword evidence="7" id="KW-0998">Cell outer membrane</keyword>
<proteinExistence type="predicted"/>
<reference evidence="9 10" key="1">
    <citation type="submission" date="2019-12" db="EMBL/GenBank/DDBJ databases">
        <title>Genomic-based taxomic classification of the family Erythrobacteraceae.</title>
        <authorList>
            <person name="Xu L."/>
        </authorList>
    </citation>
    <scope>NUCLEOTIDE SEQUENCE [LARGE SCALE GENOMIC DNA]</scope>
    <source>
        <strain evidence="9 10">MCCC 1A09962</strain>
    </source>
</reference>
<dbReference type="AlphaFoldDB" id="A0A844ZIL8"/>
<dbReference type="Proteomes" id="UP000433104">
    <property type="component" value="Unassembled WGS sequence"/>
</dbReference>
<feature type="domain" description="Trimeric autotransporter adhesin YadA-like C-terminal membrane anchor" evidence="8">
    <location>
        <begin position="115"/>
        <end position="170"/>
    </location>
</feature>
<dbReference type="EMBL" id="WTYW01000004">
    <property type="protein sequence ID" value="MXO86767.1"/>
    <property type="molecule type" value="Genomic_DNA"/>
</dbReference>
<gene>
    <name evidence="9" type="ORF">GRI38_12100</name>
</gene>
<evidence type="ECO:0000256" key="3">
    <source>
        <dbReference type="ARBA" id="ARBA00022452"/>
    </source>
</evidence>
<dbReference type="GO" id="GO:0009986">
    <property type="term" value="C:cell surface"/>
    <property type="evidence" value="ECO:0007669"/>
    <property type="project" value="UniProtKB-SubCell"/>
</dbReference>
<evidence type="ECO:0000313" key="10">
    <source>
        <dbReference type="Proteomes" id="UP000433104"/>
    </source>
</evidence>